<dbReference type="EMBL" id="CP003098">
    <property type="protein sequence ID" value="AET32411.1"/>
    <property type="molecule type" value="Genomic_DNA"/>
</dbReference>
<dbReference type="Gene3D" id="3.40.50.20">
    <property type="match status" value="1"/>
</dbReference>
<dbReference type="Pfam" id="PF02843">
    <property type="entry name" value="GARS_C"/>
    <property type="match status" value="1"/>
</dbReference>
<dbReference type="InterPro" id="IPR020562">
    <property type="entry name" value="PRibGlycinamide_synth_N"/>
</dbReference>
<dbReference type="UniPathway" id="UPA00074">
    <property type="reaction ID" value="UER00125"/>
</dbReference>
<keyword evidence="4 10" id="KW-0547">Nucleotide-binding</keyword>
<dbReference type="GO" id="GO:0005524">
    <property type="term" value="F:ATP binding"/>
    <property type="evidence" value="ECO:0007669"/>
    <property type="project" value="UniProtKB-UniRule"/>
</dbReference>
<dbReference type="NCBIfam" id="TIGR00877">
    <property type="entry name" value="purD"/>
    <property type="match status" value="1"/>
</dbReference>
<evidence type="ECO:0000256" key="9">
    <source>
        <dbReference type="ARBA" id="ARBA00042864"/>
    </source>
</evidence>
<dbReference type="AlphaFoldDB" id="G7VBI1"/>
<dbReference type="Gene3D" id="3.30.470.20">
    <property type="entry name" value="ATP-grasp fold, B domain"/>
    <property type="match status" value="1"/>
</dbReference>
<dbReference type="InterPro" id="IPR020561">
    <property type="entry name" value="PRibGlycinamid_synth_ATP-grasp"/>
</dbReference>
<dbReference type="GO" id="GO:0009113">
    <property type="term" value="P:purine nucleobase biosynthetic process"/>
    <property type="evidence" value="ECO:0007669"/>
    <property type="project" value="InterPro"/>
</dbReference>
<gene>
    <name evidence="12" type="ORF">P186_0970</name>
</gene>
<evidence type="ECO:0000256" key="4">
    <source>
        <dbReference type="ARBA" id="ARBA00022741"/>
    </source>
</evidence>
<evidence type="ECO:0000313" key="13">
    <source>
        <dbReference type="Proteomes" id="UP000005867"/>
    </source>
</evidence>
<evidence type="ECO:0000313" key="12">
    <source>
        <dbReference type="EMBL" id="AET32411.1"/>
    </source>
</evidence>
<accession>G7VBI1</accession>
<reference evidence="12 13" key="1">
    <citation type="journal article" date="2012" name="J. Bacteriol.">
        <title>Complete genome sequence of strain 1860, a crenarchaeon of the genus pyrobaculum able to grow with various electron acceptors.</title>
        <authorList>
            <person name="Mardanov A.V."/>
            <person name="Gumerov V.M."/>
            <person name="Slobodkina G.B."/>
            <person name="Beletsky A.V."/>
            <person name="Bonch-Osmolovskaya E.A."/>
            <person name="Ravin N.V."/>
            <person name="Skryabin K.G."/>
        </authorList>
    </citation>
    <scope>NUCLEOTIDE SEQUENCE [LARGE SCALE GENOMIC DNA]</scope>
    <source>
        <strain evidence="12 13">1860</strain>
    </source>
</reference>
<dbReference type="KEGG" id="pyr:P186_0970"/>
<name>G7VBI1_9CREN</name>
<dbReference type="eggNOG" id="arCOG04415">
    <property type="taxonomic scope" value="Archaea"/>
</dbReference>
<dbReference type="GO" id="GO:0006189">
    <property type="term" value="P:'de novo' IMP biosynthetic process"/>
    <property type="evidence" value="ECO:0007669"/>
    <property type="project" value="UniProtKB-UniPathway"/>
</dbReference>
<dbReference type="SUPFAM" id="SSF51246">
    <property type="entry name" value="Rudiment single hybrid motif"/>
    <property type="match status" value="1"/>
</dbReference>
<protein>
    <recommendedName>
        <fullName evidence="2">phosphoribosylamine--glycine ligase</fullName>
        <ecNumber evidence="2">6.3.4.13</ecNumber>
    </recommendedName>
    <alternativeName>
        <fullName evidence="8">Glycinamide ribonucleotide synthetase</fullName>
    </alternativeName>
    <alternativeName>
        <fullName evidence="9">Phosphoribosylglycinamide synthetase</fullName>
    </alternativeName>
</protein>
<keyword evidence="3 12" id="KW-0436">Ligase</keyword>
<dbReference type="Pfam" id="PF01071">
    <property type="entry name" value="GARS_A"/>
    <property type="match status" value="1"/>
</dbReference>
<dbReference type="InterPro" id="IPR016185">
    <property type="entry name" value="PreATP-grasp_dom_sf"/>
</dbReference>
<dbReference type="InterPro" id="IPR000115">
    <property type="entry name" value="PRibGlycinamide_synth"/>
</dbReference>
<dbReference type="PROSITE" id="PS50975">
    <property type="entry name" value="ATP_GRASP"/>
    <property type="match status" value="1"/>
</dbReference>
<keyword evidence="13" id="KW-1185">Reference proteome</keyword>
<comment type="pathway">
    <text evidence="1">Purine metabolism; IMP biosynthesis via de novo pathway; N(1)-(5-phospho-D-ribosyl)glycinamide from 5-phospho-alpha-D-ribose 1-diphosphate: step 2/2.</text>
</comment>
<sequence>MYLNYQLRGSMDRVLVVGDGAREHAIAWALSRSGVRIYAAMGHVNPGIALLAKRSGGFYRLGGVTDPKFVVGVAEEASPDLVVVGPEEPLFAGVADALRERGFLTLGAPARAAVVEQRKDVARHLQWKYKIPGRLVYHVTPDPREAYLFAKALGSAAIKPVRQAGGKGVRVVYGEVKYLEDALGEIAARGAEEAKSQLSAYRDAPQLVLVEEGVWGVEYTVQVLTDGESVFPFPPVQDNPHAYELGLGPECGGMGTVSPLPFIEEAEVEEAVAAVEATVKAVEREFGVRYTGVLSGQMMLTAMGPVVIEYYSRFGDPEALNALYLYDGDVYELFRRAAEGRLHGAERRFKNEYTVVKAVAPVGYPLDREAARGRRFDIDWALVDRVGCHVFFGSAAPSEAGGYVTLGSRAVEILAAGATVEEAYAKAEKCAAAVRGEGLFYRRDIASPDYMAAMARKAEVVRSVYKWRRRLGAPGERLVWEPGRGLVRLG</sequence>
<dbReference type="InterPro" id="IPR011054">
    <property type="entry name" value="Rudment_hybrid_motif"/>
</dbReference>
<evidence type="ECO:0000256" key="8">
    <source>
        <dbReference type="ARBA" id="ARBA00042242"/>
    </source>
</evidence>
<evidence type="ECO:0000256" key="1">
    <source>
        <dbReference type="ARBA" id="ARBA00005174"/>
    </source>
</evidence>
<evidence type="ECO:0000256" key="5">
    <source>
        <dbReference type="ARBA" id="ARBA00022755"/>
    </source>
</evidence>
<evidence type="ECO:0000256" key="2">
    <source>
        <dbReference type="ARBA" id="ARBA00013255"/>
    </source>
</evidence>
<keyword evidence="5" id="KW-0658">Purine biosynthesis</keyword>
<evidence type="ECO:0000256" key="7">
    <source>
        <dbReference type="ARBA" id="ARBA00038345"/>
    </source>
</evidence>
<dbReference type="Gene3D" id="3.90.600.10">
    <property type="entry name" value="Phosphoribosylglycinamide synthetase, C-terminal domain"/>
    <property type="match status" value="1"/>
</dbReference>
<evidence type="ECO:0000256" key="6">
    <source>
        <dbReference type="ARBA" id="ARBA00022840"/>
    </source>
</evidence>
<dbReference type="SUPFAM" id="SSF52440">
    <property type="entry name" value="PreATP-grasp domain"/>
    <property type="match status" value="1"/>
</dbReference>
<dbReference type="SUPFAM" id="SSF56059">
    <property type="entry name" value="Glutathione synthetase ATP-binding domain-like"/>
    <property type="match status" value="1"/>
</dbReference>
<dbReference type="InterPro" id="IPR037123">
    <property type="entry name" value="PRibGlycinamide_synth_C_sf"/>
</dbReference>
<feature type="domain" description="ATP-grasp" evidence="11">
    <location>
        <begin position="123"/>
        <end position="339"/>
    </location>
</feature>
<dbReference type="Proteomes" id="UP000005867">
    <property type="component" value="Chromosome"/>
</dbReference>
<proteinExistence type="inferred from homology"/>
<evidence type="ECO:0000259" key="11">
    <source>
        <dbReference type="PROSITE" id="PS50975"/>
    </source>
</evidence>
<comment type="similarity">
    <text evidence="7">Belongs to the GARS family.</text>
</comment>
<dbReference type="STRING" id="1104324.P186_0970"/>
<dbReference type="Pfam" id="PF02844">
    <property type="entry name" value="GARS_N"/>
    <property type="match status" value="1"/>
</dbReference>
<organism evidence="12 13">
    <name type="scientific">Pyrobaculum ferrireducens</name>
    <dbReference type="NCBI Taxonomy" id="1104324"/>
    <lineage>
        <taxon>Archaea</taxon>
        <taxon>Thermoproteota</taxon>
        <taxon>Thermoprotei</taxon>
        <taxon>Thermoproteales</taxon>
        <taxon>Thermoproteaceae</taxon>
        <taxon>Pyrobaculum</taxon>
    </lineage>
</organism>
<evidence type="ECO:0000256" key="10">
    <source>
        <dbReference type="PROSITE-ProRule" id="PRU00409"/>
    </source>
</evidence>
<dbReference type="SMART" id="SM01210">
    <property type="entry name" value="GARS_C"/>
    <property type="match status" value="1"/>
</dbReference>
<dbReference type="SMART" id="SM01209">
    <property type="entry name" value="GARS_A"/>
    <property type="match status" value="1"/>
</dbReference>
<dbReference type="GO" id="GO:0046872">
    <property type="term" value="F:metal ion binding"/>
    <property type="evidence" value="ECO:0007669"/>
    <property type="project" value="InterPro"/>
</dbReference>
<dbReference type="EC" id="6.3.4.13" evidence="2"/>
<keyword evidence="6 10" id="KW-0067">ATP-binding</keyword>
<dbReference type="HOGENOM" id="CLU_027420_3_0_2"/>
<dbReference type="BioCyc" id="PSP1104324:GJSN-950-MONOMER"/>
<dbReference type="GO" id="GO:0004637">
    <property type="term" value="F:phosphoribosylamine-glycine ligase activity"/>
    <property type="evidence" value="ECO:0007669"/>
    <property type="project" value="UniProtKB-EC"/>
</dbReference>
<dbReference type="PANTHER" id="PTHR43472:SF1">
    <property type="entry name" value="PHOSPHORIBOSYLAMINE--GLYCINE LIGASE, CHLOROPLASTIC"/>
    <property type="match status" value="1"/>
</dbReference>
<dbReference type="PANTHER" id="PTHR43472">
    <property type="entry name" value="PHOSPHORIBOSYLAMINE--GLYCINE LIGASE"/>
    <property type="match status" value="1"/>
</dbReference>
<dbReference type="InterPro" id="IPR011761">
    <property type="entry name" value="ATP-grasp"/>
</dbReference>
<evidence type="ECO:0000256" key="3">
    <source>
        <dbReference type="ARBA" id="ARBA00022598"/>
    </source>
</evidence>
<dbReference type="InterPro" id="IPR020560">
    <property type="entry name" value="PRibGlycinamide_synth_C-dom"/>
</dbReference>